<gene>
    <name evidence="1" type="ORF">LTR37_007258</name>
</gene>
<name>A0ACC3NEE5_9PEZI</name>
<sequence>MGASKEIGFKVIVVGAGPSGLLLALLLAKQGISVTLIEKSSEYDKQPRASFYSYPAQYEFKRAGIMEDVDAKAFHANGVSWRNIDGSLIAQLDTSDSPPDFQMVSLPLDELLPLIGSHLDRQPSAEVLWSHKVLSLRQDEHQAWVEVESPSGTQTLYASYIVGCDGGGSKVRRELFGQNFPGRTWDEQIVATNVYLPNLKKHTPPDWTTSNFMISRDHFPMIAQISNDGLHRVTYGEEGGLTYDELRARQPDKYKAFVPGKPEPEDYKMINFSPYKIHQRLAERLRVGRVLLAADAAHLCNPFGGMGLTGGFADVGGLYDCLYGIYSGQCDDSILDKYSDIRREKYQDVIDPISSGNLRRLWDPKAIEDDEFIKMVRRTNTDREYAGQMREGVKAVMHDFTQYYNKT</sequence>
<evidence type="ECO:0000313" key="2">
    <source>
        <dbReference type="Proteomes" id="UP001281147"/>
    </source>
</evidence>
<keyword evidence="2" id="KW-1185">Reference proteome</keyword>
<evidence type="ECO:0000313" key="1">
    <source>
        <dbReference type="EMBL" id="KAK3715291.1"/>
    </source>
</evidence>
<comment type="caution">
    <text evidence="1">The sequence shown here is derived from an EMBL/GenBank/DDBJ whole genome shotgun (WGS) entry which is preliminary data.</text>
</comment>
<dbReference type="Proteomes" id="UP001281147">
    <property type="component" value="Unassembled WGS sequence"/>
</dbReference>
<dbReference type="EMBL" id="JAUTXU010000050">
    <property type="protein sequence ID" value="KAK3715291.1"/>
    <property type="molecule type" value="Genomic_DNA"/>
</dbReference>
<proteinExistence type="predicted"/>
<reference evidence="1" key="1">
    <citation type="submission" date="2023-07" db="EMBL/GenBank/DDBJ databases">
        <title>Black Yeasts Isolated from many extreme environments.</title>
        <authorList>
            <person name="Coleine C."/>
            <person name="Stajich J.E."/>
            <person name="Selbmann L."/>
        </authorList>
    </citation>
    <scope>NUCLEOTIDE SEQUENCE</scope>
    <source>
        <strain evidence="1">CCFEE 5714</strain>
    </source>
</reference>
<organism evidence="1 2">
    <name type="scientific">Vermiconidia calcicola</name>
    <dbReference type="NCBI Taxonomy" id="1690605"/>
    <lineage>
        <taxon>Eukaryota</taxon>
        <taxon>Fungi</taxon>
        <taxon>Dikarya</taxon>
        <taxon>Ascomycota</taxon>
        <taxon>Pezizomycotina</taxon>
        <taxon>Dothideomycetes</taxon>
        <taxon>Dothideomycetidae</taxon>
        <taxon>Mycosphaerellales</taxon>
        <taxon>Extremaceae</taxon>
        <taxon>Vermiconidia</taxon>
    </lineage>
</organism>
<protein>
    <submittedName>
        <fullName evidence="1">Uncharacterized protein</fullName>
    </submittedName>
</protein>
<accession>A0ACC3NEE5</accession>